<dbReference type="AlphaFoldDB" id="A0A2V3J2W2"/>
<keyword evidence="2" id="KW-1133">Transmembrane helix</keyword>
<evidence type="ECO:0000313" key="3">
    <source>
        <dbReference type="EMBL" id="PXF48673.1"/>
    </source>
</evidence>
<proteinExistence type="predicted"/>
<name>A0A2V3J2W2_9FLOR</name>
<feature type="compositionally biased region" description="Polar residues" evidence="1">
    <location>
        <begin position="51"/>
        <end position="61"/>
    </location>
</feature>
<dbReference type="EMBL" id="NBIV01000012">
    <property type="protein sequence ID" value="PXF48673.1"/>
    <property type="molecule type" value="Genomic_DNA"/>
</dbReference>
<gene>
    <name evidence="3" type="ORF">BWQ96_01525</name>
</gene>
<comment type="caution">
    <text evidence="3">The sequence shown here is derived from an EMBL/GenBank/DDBJ whole genome shotgun (WGS) entry which is preliminary data.</text>
</comment>
<dbReference type="Proteomes" id="UP000247409">
    <property type="component" value="Unassembled WGS sequence"/>
</dbReference>
<keyword evidence="2" id="KW-0812">Transmembrane</keyword>
<keyword evidence="2" id="KW-0472">Membrane</keyword>
<keyword evidence="4" id="KW-1185">Reference proteome</keyword>
<accession>A0A2V3J2W2</accession>
<dbReference type="OrthoDB" id="10418940at2759"/>
<sequence length="189" mass="21834">MMLAFQSPAHFVVRKNCRQLVSTASSRRFRTIRPRACAPSNKNDDTKEAQQRQSSKAGASQWKLSQANKKLIAEAEATFDELDTLAEQWIGADLNRWEWYERMKARRGKMMTESRKTDEEMDEGYENLRQTFMEFDAVFGTKMLDDETRISPVGWSIVVITMLLYVLLGYAVVELVVKLFTEASPGLWY</sequence>
<evidence type="ECO:0000313" key="4">
    <source>
        <dbReference type="Proteomes" id="UP000247409"/>
    </source>
</evidence>
<reference evidence="3 4" key="1">
    <citation type="journal article" date="2018" name="Mol. Biol. Evol.">
        <title>Analysis of the draft genome of the red seaweed Gracilariopsis chorda provides insights into genome size evolution in Rhodophyta.</title>
        <authorList>
            <person name="Lee J."/>
            <person name="Yang E.C."/>
            <person name="Graf L."/>
            <person name="Yang J.H."/>
            <person name="Qiu H."/>
            <person name="Zel Zion U."/>
            <person name="Chan C.X."/>
            <person name="Stephens T.G."/>
            <person name="Weber A.P.M."/>
            <person name="Boo G.H."/>
            <person name="Boo S.M."/>
            <person name="Kim K.M."/>
            <person name="Shin Y."/>
            <person name="Jung M."/>
            <person name="Lee S.J."/>
            <person name="Yim H.S."/>
            <person name="Lee J.H."/>
            <person name="Bhattacharya D."/>
            <person name="Yoon H.S."/>
        </authorList>
    </citation>
    <scope>NUCLEOTIDE SEQUENCE [LARGE SCALE GENOMIC DNA]</scope>
    <source>
        <strain evidence="3 4">SKKU-2015</strain>
        <tissue evidence="3">Whole body</tissue>
    </source>
</reference>
<feature type="transmembrane region" description="Helical" evidence="2">
    <location>
        <begin position="153"/>
        <end position="173"/>
    </location>
</feature>
<protein>
    <submittedName>
        <fullName evidence="3">Uncharacterized protein</fullName>
    </submittedName>
</protein>
<evidence type="ECO:0000256" key="2">
    <source>
        <dbReference type="SAM" id="Phobius"/>
    </source>
</evidence>
<organism evidence="3 4">
    <name type="scientific">Gracilariopsis chorda</name>
    <dbReference type="NCBI Taxonomy" id="448386"/>
    <lineage>
        <taxon>Eukaryota</taxon>
        <taxon>Rhodophyta</taxon>
        <taxon>Florideophyceae</taxon>
        <taxon>Rhodymeniophycidae</taxon>
        <taxon>Gracilariales</taxon>
        <taxon>Gracilariaceae</taxon>
        <taxon>Gracilariopsis</taxon>
    </lineage>
</organism>
<feature type="region of interest" description="Disordered" evidence="1">
    <location>
        <begin position="31"/>
        <end position="61"/>
    </location>
</feature>
<evidence type="ECO:0000256" key="1">
    <source>
        <dbReference type="SAM" id="MobiDB-lite"/>
    </source>
</evidence>